<dbReference type="EMBL" id="CM026428">
    <property type="protein sequence ID" value="KAG0568078.1"/>
    <property type="molecule type" value="Genomic_DNA"/>
</dbReference>
<dbReference type="Pfam" id="PF25597">
    <property type="entry name" value="SH3_retrovirus"/>
    <property type="match status" value="1"/>
</dbReference>
<comment type="caution">
    <text evidence="3">The sequence shown here is derived from an EMBL/GenBank/DDBJ whole genome shotgun (WGS) entry which is preliminary data.</text>
</comment>
<proteinExistence type="predicted"/>
<name>A0A8T0HCC5_CERPU</name>
<evidence type="ECO:0000313" key="4">
    <source>
        <dbReference type="Proteomes" id="UP000822688"/>
    </source>
</evidence>
<keyword evidence="1" id="KW-0472">Membrane</keyword>
<dbReference type="InterPro" id="IPR057670">
    <property type="entry name" value="SH3_retrovirus"/>
</dbReference>
<protein>
    <recommendedName>
        <fullName evidence="2">Retroviral polymerase SH3-like domain-containing protein</fullName>
    </recommendedName>
</protein>
<reference evidence="3" key="1">
    <citation type="submission" date="2020-06" db="EMBL/GenBank/DDBJ databases">
        <title>WGS assembly of Ceratodon purpureus strain R40.</title>
        <authorList>
            <person name="Carey S.B."/>
            <person name="Jenkins J."/>
            <person name="Shu S."/>
            <person name="Lovell J.T."/>
            <person name="Sreedasyam A."/>
            <person name="Maumus F."/>
            <person name="Tiley G.P."/>
            <person name="Fernandez-Pozo N."/>
            <person name="Barry K."/>
            <person name="Chen C."/>
            <person name="Wang M."/>
            <person name="Lipzen A."/>
            <person name="Daum C."/>
            <person name="Saski C.A."/>
            <person name="Payton A.C."/>
            <person name="Mcbreen J.C."/>
            <person name="Conrad R.E."/>
            <person name="Kollar L.M."/>
            <person name="Olsson S."/>
            <person name="Huttunen S."/>
            <person name="Landis J.B."/>
            <person name="Wickett N.J."/>
            <person name="Johnson M.G."/>
            <person name="Rensing S.A."/>
            <person name="Grimwood J."/>
            <person name="Schmutz J."/>
            <person name="Mcdaniel S.F."/>
        </authorList>
    </citation>
    <scope>NUCLEOTIDE SEQUENCE</scope>
    <source>
        <strain evidence="3">R40</strain>
    </source>
</reference>
<accession>A0A8T0HCC5</accession>
<dbReference type="Proteomes" id="UP000822688">
    <property type="component" value="Chromosome 7"/>
</dbReference>
<feature type="transmembrane region" description="Helical" evidence="1">
    <location>
        <begin position="12"/>
        <end position="31"/>
    </location>
</feature>
<evidence type="ECO:0000313" key="3">
    <source>
        <dbReference type="EMBL" id="KAG0568078.1"/>
    </source>
</evidence>
<gene>
    <name evidence="3" type="ORF">KC19_7G184600</name>
</gene>
<feature type="domain" description="Retroviral polymerase SH3-like" evidence="2">
    <location>
        <begin position="25"/>
        <end position="53"/>
    </location>
</feature>
<keyword evidence="1" id="KW-1133">Transmembrane helix</keyword>
<keyword evidence="1" id="KW-0812">Transmembrane</keyword>
<sequence>MIRQALPSNSEDLLIVVLHLWIYGCRAYVYIPQEKISKLDVKSILCILAGYDE</sequence>
<dbReference type="OrthoDB" id="6776856at2759"/>
<evidence type="ECO:0000259" key="2">
    <source>
        <dbReference type="Pfam" id="PF25597"/>
    </source>
</evidence>
<dbReference type="PROSITE" id="PS51257">
    <property type="entry name" value="PROKAR_LIPOPROTEIN"/>
    <property type="match status" value="1"/>
</dbReference>
<keyword evidence="4" id="KW-1185">Reference proteome</keyword>
<organism evidence="3 4">
    <name type="scientific">Ceratodon purpureus</name>
    <name type="common">Fire moss</name>
    <name type="synonym">Dicranum purpureum</name>
    <dbReference type="NCBI Taxonomy" id="3225"/>
    <lineage>
        <taxon>Eukaryota</taxon>
        <taxon>Viridiplantae</taxon>
        <taxon>Streptophyta</taxon>
        <taxon>Embryophyta</taxon>
        <taxon>Bryophyta</taxon>
        <taxon>Bryophytina</taxon>
        <taxon>Bryopsida</taxon>
        <taxon>Dicranidae</taxon>
        <taxon>Pseudoditrichales</taxon>
        <taxon>Ditrichaceae</taxon>
        <taxon>Ceratodon</taxon>
    </lineage>
</organism>
<evidence type="ECO:0000256" key="1">
    <source>
        <dbReference type="SAM" id="Phobius"/>
    </source>
</evidence>
<dbReference type="AlphaFoldDB" id="A0A8T0HCC5"/>